<dbReference type="AlphaFoldDB" id="A0A8H4K700"/>
<feature type="domain" description="2EXR" evidence="1">
    <location>
        <begin position="12"/>
        <end position="105"/>
    </location>
</feature>
<dbReference type="OrthoDB" id="3473305at2759"/>
<reference evidence="2" key="1">
    <citation type="submission" date="2020-01" db="EMBL/GenBank/DDBJ databases">
        <title>Identification and distribution of gene clusters putatively required for synthesis of sphingolipid metabolism inhibitors in phylogenetically diverse species of the filamentous fungus Fusarium.</title>
        <authorList>
            <person name="Kim H.-S."/>
            <person name="Busman M."/>
            <person name="Brown D.W."/>
            <person name="Divon H."/>
            <person name="Uhlig S."/>
            <person name="Proctor R.H."/>
        </authorList>
    </citation>
    <scope>NUCLEOTIDE SEQUENCE</scope>
    <source>
        <strain evidence="2">NRRL 53441</strain>
    </source>
</reference>
<gene>
    <name evidence="2" type="ORF">F53441_11281</name>
</gene>
<dbReference type="EMBL" id="JAADJG010000560">
    <property type="protein sequence ID" value="KAF4443963.1"/>
    <property type="molecule type" value="Genomic_DNA"/>
</dbReference>
<sequence length="341" mass="38969">MSTAGEGSKAPPTFSGLPGEIRLMIWEFLLPPRRDLTLGCRIDNTESLTDPRLYTDFGKIVSLTPPERYIAKICHESRQLFYGKGSLQASSYSRPIDPPAYVDWHIGTVFMSLRDLALLRFSNLRSRVDNIATLWPEPSHLENLHHTIKEREAIGGIYPVKIIYIGISAVQYEDRDPWALNSNVQSPLYGEGDFRVFELNDHRVPGLLDAAWTPKRRGRGQHYHRSTSCFLEHLKQYWEEDNCAKKLRSTWETLVSEVNAGEEKKSVPILKPAIVFSQTRPGISYGTCHFSQIHRWEAGLLFQRENIFEMPRVDIVDPSVMENTPADCQGFCRGMRFLGQS</sequence>
<proteinExistence type="predicted"/>
<dbReference type="InterPro" id="IPR045518">
    <property type="entry name" value="2EXR"/>
</dbReference>
<evidence type="ECO:0000259" key="1">
    <source>
        <dbReference type="Pfam" id="PF20150"/>
    </source>
</evidence>
<dbReference type="Proteomes" id="UP000605986">
    <property type="component" value="Unassembled WGS sequence"/>
</dbReference>
<dbReference type="Pfam" id="PF20150">
    <property type="entry name" value="2EXR"/>
    <property type="match status" value="1"/>
</dbReference>
<protein>
    <recommendedName>
        <fullName evidence="1">2EXR domain-containing protein</fullName>
    </recommendedName>
</protein>
<name>A0A8H4K700_9HYPO</name>
<evidence type="ECO:0000313" key="2">
    <source>
        <dbReference type="EMBL" id="KAF4443963.1"/>
    </source>
</evidence>
<comment type="caution">
    <text evidence="2">The sequence shown here is derived from an EMBL/GenBank/DDBJ whole genome shotgun (WGS) entry which is preliminary data.</text>
</comment>
<keyword evidence="3" id="KW-1185">Reference proteome</keyword>
<organism evidence="2 3">
    <name type="scientific">Fusarium austroafricanum</name>
    <dbReference type="NCBI Taxonomy" id="2364996"/>
    <lineage>
        <taxon>Eukaryota</taxon>
        <taxon>Fungi</taxon>
        <taxon>Dikarya</taxon>
        <taxon>Ascomycota</taxon>
        <taxon>Pezizomycotina</taxon>
        <taxon>Sordariomycetes</taxon>
        <taxon>Hypocreomycetidae</taxon>
        <taxon>Hypocreales</taxon>
        <taxon>Nectriaceae</taxon>
        <taxon>Fusarium</taxon>
        <taxon>Fusarium concolor species complex</taxon>
    </lineage>
</organism>
<accession>A0A8H4K700</accession>
<evidence type="ECO:0000313" key="3">
    <source>
        <dbReference type="Proteomes" id="UP000605986"/>
    </source>
</evidence>